<dbReference type="Pfam" id="PF02954">
    <property type="entry name" value="HTH_8"/>
    <property type="match status" value="1"/>
</dbReference>
<sequence length="107" mass="11221">MQAAEVATRIIHEWAAAGLLPGRSRRAGAGSSRHSPPAAANAASRASQPVVLDSFNLEAAERHLCEQALATAGSLVHAAAALGITRHSLKRRIVKLGIVWPRRGSES</sequence>
<feature type="region of interest" description="Disordered" evidence="1">
    <location>
        <begin position="23"/>
        <end position="45"/>
    </location>
</feature>
<protein>
    <recommendedName>
        <fullName evidence="2">DNA binding HTH domain-containing protein</fullName>
    </recommendedName>
</protein>
<name>A0A9X3EHT0_9BACT</name>
<dbReference type="InterPro" id="IPR009057">
    <property type="entry name" value="Homeodomain-like_sf"/>
</dbReference>
<evidence type="ECO:0000256" key="1">
    <source>
        <dbReference type="SAM" id="MobiDB-lite"/>
    </source>
</evidence>
<gene>
    <name evidence="3" type="ORF">OV079_01590</name>
</gene>
<dbReference type="RefSeq" id="WP_267765827.1">
    <property type="nucleotide sequence ID" value="NZ_JAPNKE010000002.1"/>
</dbReference>
<evidence type="ECO:0000313" key="4">
    <source>
        <dbReference type="Proteomes" id="UP001150924"/>
    </source>
</evidence>
<dbReference type="AlphaFoldDB" id="A0A9X3EHT0"/>
<proteinExistence type="predicted"/>
<evidence type="ECO:0000313" key="3">
    <source>
        <dbReference type="EMBL" id="MCY1004282.1"/>
    </source>
</evidence>
<keyword evidence="4" id="KW-1185">Reference proteome</keyword>
<dbReference type="Gene3D" id="1.10.10.60">
    <property type="entry name" value="Homeodomain-like"/>
    <property type="match status" value="1"/>
</dbReference>
<dbReference type="InterPro" id="IPR002197">
    <property type="entry name" value="HTH_Fis"/>
</dbReference>
<organism evidence="3 4">
    <name type="scientific">Nannocystis pusilla</name>
    <dbReference type="NCBI Taxonomy" id="889268"/>
    <lineage>
        <taxon>Bacteria</taxon>
        <taxon>Pseudomonadati</taxon>
        <taxon>Myxococcota</taxon>
        <taxon>Polyangia</taxon>
        <taxon>Nannocystales</taxon>
        <taxon>Nannocystaceae</taxon>
        <taxon>Nannocystis</taxon>
    </lineage>
</organism>
<reference evidence="3" key="1">
    <citation type="submission" date="2022-11" db="EMBL/GenBank/DDBJ databases">
        <title>Minimal conservation of predation-associated metabolite biosynthetic gene clusters underscores biosynthetic potential of Myxococcota including descriptions for ten novel species: Archangium lansinium sp. nov., Myxococcus landrumus sp. nov., Nannocystis bai.</title>
        <authorList>
            <person name="Ahearne A."/>
            <person name="Stevens C."/>
            <person name="Phillips K."/>
        </authorList>
    </citation>
    <scope>NUCLEOTIDE SEQUENCE</scope>
    <source>
        <strain evidence="3">Na p29</strain>
    </source>
</reference>
<dbReference type="SUPFAM" id="SSF46689">
    <property type="entry name" value="Homeodomain-like"/>
    <property type="match status" value="1"/>
</dbReference>
<accession>A0A9X3EHT0</accession>
<dbReference type="Proteomes" id="UP001150924">
    <property type="component" value="Unassembled WGS sequence"/>
</dbReference>
<dbReference type="GO" id="GO:0043565">
    <property type="term" value="F:sequence-specific DNA binding"/>
    <property type="evidence" value="ECO:0007669"/>
    <property type="project" value="InterPro"/>
</dbReference>
<evidence type="ECO:0000259" key="2">
    <source>
        <dbReference type="Pfam" id="PF02954"/>
    </source>
</evidence>
<feature type="domain" description="DNA binding HTH" evidence="2">
    <location>
        <begin position="57"/>
        <end position="95"/>
    </location>
</feature>
<comment type="caution">
    <text evidence="3">The sequence shown here is derived from an EMBL/GenBank/DDBJ whole genome shotgun (WGS) entry which is preliminary data.</text>
</comment>
<dbReference type="EMBL" id="JAPNKE010000002">
    <property type="protein sequence ID" value="MCY1004282.1"/>
    <property type="molecule type" value="Genomic_DNA"/>
</dbReference>